<feature type="compositionally biased region" description="Acidic residues" evidence="1">
    <location>
        <begin position="111"/>
        <end position="145"/>
    </location>
</feature>
<feature type="region of interest" description="Disordered" evidence="1">
    <location>
        <begin position="70"/>
        <end position="158"/>
    </location>
</feature>
<gene>
    <name evidence="2" type="ORF">Tci_314273</name>
</gene>
<accession>A0A699H999</accession>
<reference evidence="2" key="1">
    <citation type="journal article" date="2019" name="Sci. Rep.">
        <title>Draft genome of Tanacetum cinerariifolium, the natural source of mosquito coil.</title>
        <authorList>
            <person name="Yamashiro T."/>
            <person name="Shiraishi A."/>
            <person name="Satake H."/>
            <person name="Nakayama K."/>
        </authorList>
    </citation>
    <scope>NUCLEOTIDE SEQUENCE</scope>
</reference>
<dbReference type="AlphaFoldDB" id="A0A699H999"/>
<dbReference type="EMBL" id="BKCJ010107430">
    <property type="protein sequence ID" value="GEX42298.1"/>
    <property type="molecule type" value="Genomic_DNA"/>
</dbReference>
<comment type="caution">
    <text evidence="2">The sequence shown here is derived from an EMBL/GenBank/DDBJ whole genome shotgun (WGS) entry which is preliminary data.</text>
</comment>
<evidence type="ECO:0000313" key="2">
    <source>
        <dbReference type="EMBL" id="GEX42298.1"/>
    </source>
</evidence>
<organism evidence="2">
    <name type="scientific">Tanacetum cinerariifolium</name>
    <name type="common">Dalmatian daisy</name>
    <name type="synonym">Chrysanthemum cinerariifolium</name>
    <dbReference type="NCBI Taxonomy" id="118510"/>
    <lineage>
        <taxon>Eukaryota</taxon>
        <taxon>Viridiplantae</taxon>
        <taxon>Streptophyta</taxon>
        <taxon>Embryophyta</taxon>
        <taxon>Tracheophyta</taxon>
        <taxon>Spermatophyta</taxon>
        <taxon>Magnoliopsida</taxon>
        <taxon>eudicotyledons</taxon>
        <taxon>Gunneridae</taxon>
        <taxon>Pentapetalae</taxon>
        <taxon>asterids</taxon>
        <taxon>campanulids</taxon>
        <taxon>Asterales</taxon>
        <taxon>Asteraceae</taxon>
        <taxon>Asteroideae</taxon>
        <taxon>Anthemideae</taxon>
        <taxon>Anthemidinae</taxon>
        <taxon>Tanacetum</taxon>
    </lineage>
</organism>
<evidence type="ECO:0000256" key="1">
    <source>
        <dbReference type="SAM" id="MobiDB-lite"/>
    </source>
</evidence>
<feature type="compositionally biased region" description="Basic and acidic residues" evidence="1">
    <location>
        <begin position="97"/>
        <end position="106"/>
    </location>
</feature>
<name>A0A699H999_TANCI</name>
<sequence length="270" mass="29529">MHCFTFGHLFGIDIPVQEAPPSLDYVHGPKHPPSPDYVLGPKLPPLPVYVPYVPEREYLEYLVPSDVEAPIEDQPQLDDASPTALSSGYVVDSYLEEDPKKDHADYPADGGDGDDESSDDENDDDADDDEDENASEDDGKEEEDEHLATIDSSDVPVVDLVPSARDTEAFETDELLTLPTLPASLLTLLPSPLPRIPSLPLHVSSPPLPQPSPPTTSPTYVKVPLGYRANEIQMRAASPALLLPSTSYRTDILEDEMPPQKRACFTTLAF</sequence>
<protein>
    <submittedName>
        <fullName evidence="2">Uncharacterized protein</fullName>
    </submittedName>
</protein>
<proteinExistence type="predicted"/>